<dbReference type="OrthoDB" id="2433584at2"/>
<organism evidence="1 2">
    <name type="scientific">Cerasibacillus quisquiliarum</name>
    <dbReference type="NCBI Taxonomy" id="227865"/>
    <lineage>
        <taxon>Bacteria</taxon>
        <taxon>Bacillati</taxon>
        <taxon>Bacillota</taxon>
        <taxon>Bacilli</taxon>
        <taxon>Bacillales</taxon>
        <taxon>Bacillaceae</taxon>
        <taxon>Cerasibacillus</taxon>
    </lineage>
</organism>
<dbReference type="Proteomes" id="UP000321491">
    <property type="component" value="Unassembled WGS sequence"/>
</dbReference>
<comment type="caution">
    <text evidence="1">The sequence shown here is derived from an EMBL/GenBank/DDBJ whole genome shotgun (WGS) entry which is preliminary data.</text>
</comment>
<sequence>MVLTNLDYFFTTFFKAHRCKIIHKEKGLIKVQLTKELDRELMNRPFYWHYMEKMGQKGEPMKLTFITDPNHPNQQSGEWVHFGSPRLQQIINHLKKNEIFAKLYQYVSSHVETPLYPWLVINIKIIYQGKQTREELFSIGLNLINGLMRTNMMESIHDLSFQRSVPDFCFPLSPLIRLKSGYRRIENVLKQYIYDQDQTWVEETLATGKHELALLQHFYESRDDENEALYQKEVSDIKNRYQPKIIVQVINGGLFYLTDSYQN</sequence>
<name>A0A511UWV4_9BACI</name>
<dbReference type="InterPro" id="IPR024562">
    <property type="entry name" value="YqhG"/>
</dbReference>
<dbReference type="EMBL" id="BJXW01000012">
    <property type="protein sequence ID" value="GEN31115.1"/>
    <property type="molecule type" value="Genomic_DNA"/>
</dbReference>
<accession>A0A511UWV4</accession>
<dbReference type="RefSeq" id="WP_146937014.1">
    <property type="nucleotide sequence ID" value="NZ_BJXW01000012.1"/>
</dbReference>
<evidence type="ECO:0000313" key="1">
    <source>
        <dbReference type="EMBL" id="GEN31115.1"/>
    </source>
</evidence>
<protein>
    <submittedName>
        <fullName evidence="1">Uncharacterized protein</fullName>
    </submittedName>
</protein>
<dbReference type="AlphaFoldDB" id="A0A511UWV4"/>
<keyword evidence="2" id="KW-1185">Reference proteome</keyword>
<proteinExistence type="predicted"/>
<reference evidence="1 2" key="1">
    <citation type="submission" date="2019-07" db="EMBL/GenBank/DDBJ databases">
        <title>Whole genome shotgun sequence of Cerasibacillus quisquiliarum NBRC 102429.</title>
        <authorList>
            <person name="Hosoyama A."/>
            <person name="Uohara A."/>
            <person name="Ohji S."/>
            <person name="Ichikawa N."/>
        </authorList>
    </citation>
    <scope>NUCLEOTIDE SEQUENCE [LARGE SCALE GENOMIC DNA]</scope>
    <source>
        <strain evidence="1 2">NBRC 102429</strain>
    </source>
</reference>
<evidence type="ECO:0000313" key="2">
    <source>
        <dbReference type="Proteomes" id="UP000321491"/>
    </source>
</evidence>
<gene>
    <name evidence="1" type="ORF">CQU01_13530</name>
</gene>
<dbReference type="Pfam" id="PF11079">
    <property type="entry name" value="YqhG"/>
    <property type="match status" value="1"/>
</dbReference>